<evidence type="ECO:0000256" key="1">
    <source>
        <dbReference type="SAM" id="MobiDB-lite"/>
    </source>
</evidence>
<dbReference type="PANTHER" id="PTHR39335">
    <property type="entry name" value="BLL4220 PROTEIN"/>
    <property type="match status" value="1"/>
</dbReference>
<dbReference type="RefSeq" id="WP_020376294.1">
    <property type="nucleotide sequence ID" value="NZ_FWWY01000001.1"/>
</dbReference>
<dbReference type="STRING" id="28034.BFX07_03035"/>
<sequence length="189" mass="19755">MRHKWLSVVTASGVLSLIIAGCGQSQAQGSSGHPTAQTVVDIKTAMVKGHNEPVLTNAKGDTLYYFTKDTASHSACTGSCALIWPPLLAKNGISAPASIKSHFSILHDPNGPQVEYNGHLLYRYSGDTGPLQTHGEGLFGAWFVATPHLGQTGSQMSSHSPSMMSNSPSSSSYSYPSSSSSSSGSGYGY</sequence>
<keyword evidence="2" id="KW-0732">Signal</keyword>
<dbReference type="PROSITE" id="PS51257">
    <property type="entry name" value="PROKAR_LIPOPROTEIN"/>
    <property type="match status" value="1"/>
</dbReference>
<evidence type="ECO:0000256" key="2">
    <source>
        <dbReference type="SAM" id="SignalP"/>
    </source>
</evidence>
<protein>
    <submittedName>
        <fullName evidence="3">Predicted lipoprotein with conserved Yx(FWY)xxD motif</fullName>
    </submittedName>
</protein>
<accession>A0A1W1W8X7</accession>
<keyword evidence="4" id="KW-1185">Reference proteome</keyword>
<dbReference type="AlphaFoldDB" id="A0A1W1W8X7"/>
<reference evidence="4" key="1">
    <citation type="submission" date="2017-04" db="EMBL/GenBank/DDBJ databases">
        <authorList>
            <person name="Varghese N."/>
            <person name="Submissions S."/>
        </authorList>
    </citation>
    <scope>NUCLEOTIDE SEQUENCE [LARGE SCALE GENOMIC DNA]</scope>
    <source>
        <strain evidence="4">DSM 9293</strain>
    </source>
</reference>
<feature type="signal peptide" evidence="2">
    <location>
        <begin position="1"/>
        <end position="27"/>
    </location>
</feature>
<evidence type="ECO:0000313" key="3">
    <source>
        <dbReference type="EMBL" id="SMC02203.1"/>
    </source>
</evidence>
<dbReference type="Proteomes" id="UP000192660">
    <property type="component" value="Unassembled WGS sequence"/>
</dbReference>
<proteinExistence type="predicted"/>
<dbReference type="GO" id="GO:0043448">
    <property type="term" value="P:alkane catabolic process"/>
    <property type="evidence" value="ECO:0007669"/>
    <property type="project" value="TreeGrafter"/>
</dbReference>
<dbReference type="PANTHER" id="PTHR39335:SF1">
    <property type="entry name" value="BLL4220 PROTEIN"/>
    <property type="match status" value="1"/>
</dbReference>
<dbReference type="EMBL" id="FWWY01000001">
    <property type="protein sequence ID" value="SMC02203.1"/>
    <property type="molecule type" value="Genomic_DNA"/>
</dbReference>
<keyword evidence="3" id="KW-0449">Lipoprotein</keyword>
<evidence type="ECO:0000313" key="4">
    <source>
        <dbReference type="Proteomes" id="UP000192660"/>
    </source>
</evidence>
<dbReference type="OrthoDB" id="9800666at2"/>
<dbReference type="Pfam" id="PF03640">
    <property type="entry name" value="Lipoprotein_15"/>
    <property type="match status" value="2"/>
</dbReference>
<feature type="chain" id="PRO_5010727995" evidence="2">
    <location>
        <begin position="28"/>
        <end position="189"/>
    </location>
</feature>
<organism evidence="3 4">
    <name type="scientific">Sulfobacillus thermosulfidooxidans (strain DSM 9293 / VKM B-1269 / AT-1)</name>
    <dbReference type="NCBI Taxonomy" id="929705"/>
    <lineage>
        <taxon>Bacteria</taxon>
        <taxon>Bacillati</taxon>
        <taxon>Bacillota</taxon>
        <taxon>Clostridia</taxon>
        <taxon>Eubacteriales</taxon>
        <taxon>Clostridiales Family XVII. Incertae Sedis</taxon>
        <taxon>Sulfobacillus</taxon>
    </lineage>
</organism>
<feature type="region of interest" description="Disordered" evidence="1">
    <location>
        <begin position="153"/>
        <end position="189"/>
    </location>
</feature>
<gene>
    <name evidence="3" type="ORF">SAMN00768000_0421</name>
</gene>
<dbReference type="InterPro" id="IPR005297">
    <property type="entry name" value="Lipoprotein_repeat"/>
</dbReference>
<name>A0A1W1W8X7_SULTA</name>